<dbReference type="GO" id="GO:0015562">
    <property type="term" value="F:efflux transmembrane transporter activity"/>
    <property type="evidence" value="ECO:0007669"/>
    <property type="project" value="InterPro"/>
</dbReference>
<dbReference type="InterPro" id="IPR003423">
    <property type="entry name" value="OMP_efflux"/>
</dbReference>
<evidence type="ECO:0000256" key="2">
    <source>
        <dbReference type="RuleBase" id="RU362097"/>
    </source>
</evidence>
<keyword evidence="2 4" id="KW-0449">Lipoprotein</keyword>
<organism evidence="4 5">
    <name type="scientific">Rhizobium lusitanum</name>
    <dbReference type="NCBI Taxonomy" id="293958"/>
    <lineage>
        <taxon>Bacteria</taxon>
        <taxon>Pseudomonadati</taxon>
        <taxon>Pseudomonadota</taxon>
        <taxon>Alphaproteobacteria</taxon>
        <taxon>Hyphomicrobiales</taxon>
        <taxon>Rhizobiaceae</taxon>
        <taxon>Rhizobium/Agrobacterium group</taxon>
        <taxon>Rhizobium</taxon>
    </lineage>
</organism>
<keyword evidence="2" id="KW-0564">Palmitate</keyword>
<dbReference type="Pfam" id="PF02321">
    <property type="entry name" value="OEP"/>
    <property type="match status" value="2"/>
</dbReference>
<comment type="similarity">
    <text evidence="1 2">Belongs to the outer membrane factor (OMF) (TC 1.B.17) family.</text>
</comment>
<keyword evidence="2" id="KW-0812">Transmembrane</keyword>
<dbReference type="Proteomes" id="UP000199205">
    <property type="component" value="Unassembled WGS sequence"/>
</dbReference>
<evidence type="ECO:0000313" key="5">
    <source>
        <dbReference type="Proteomes" id="UP000199205"/>
    </source>
</evidence>
<name>A0A1C3WQM3_9HYPH</name>
<evidence type="ECO:0000313" key="4">
    <source>
        <dbReference type="EMBL" id="SCB42258.1"/>
    </source>
</evidence>
<evidence type="ECO:0000256" key="3">
    <source>
        <dbReference type="SAM" id="MobiDB-lite"/>
    </source>
</evidence>
<keyword evidence="2" id="KW-0472">Membrane</keyword>
<evidence type="ECO:0000256" key="1">
    <source>
        <dbReference type="ARBA" id="ARBA00007613"/>
    </source>
</evidence>
<dbReference type="PANTHER" id="PTHR30203">
    <property type="entry name" value="OUTER MEMBRANE CATION EFFLUX PROTEIN"/>
    <property type="match status" value="1"/>
</dbReference>
<dbReference type="InterPro" id="IPR010131">
    <property type="entry name" value="MdtP/NodT-like"/>
</dbReference>
<dbReference type="Gene3D" id="2.20.200.10">
    <property type="entry name" value="Outer membrane efflux proteins (OEP)"/>
    <property type="match status" value="1"/>
</dbReference>
<keyword evidence="2" id="KW-1134">Transmembrane beta strand</keyword>
<proteinExistence type="inferred from homology"/>
<dbReference type="EMBL" id="FMAF01000015">
    <property type="protein sequence ID" value="SCB42258.1"/>
    <property type="molecule type" value="Genomic_DNA"/>
</dbReference>
<feature type="region of interest" description="Disordered" evidence="3">
    <location>
        <begin position="1"/>
        <end position="34"/>
    </location>
</feature>
<protein>
    <submittedName>
        <fullName evidence="4">Efflux transporter, outer membrane factor (OMF) lipoprotein, NodT family</fullName>
    </submittedName>
</protein>
<dbReference type="NCBIfam" id="TIGR01845">
    <property type="entry name" value="outer_NodT"/>
    <property type="match status" value="1"/>
</dbReference>
<comment type="subcellular location">
    <subcellularLocation>
        <location evidence="2">Cell membrane</location>
        <topology evidence="2">Lipid-anchor</topology>
    </subcellularLocation>
</comment>
<reference evidence="5" key="1">
    <citation type="submission" date="2016-08" db="EMBL/GenBank/DDBJ databases">
        <authorList>
            <person name="Varghese N."/>
            <person name="Submissions Spin"/>
        </authorList>
    </citation>
    <scope>NUCLEOTIDE SEQUENCE [LARGE SCALE GENOMIC DNA]</scope>
    <source>
        <strain evidence="5">P1-7</strain>
    </source>
</reference>
<sequence>MTETTESHWQSYPVPLEGAGLDTDSGARRSKLAPTTQGWCRSSARWLNMHQFSTLLLLAGALSGCVVGPDYQKPGLSMPKSWNTRAHDNPDKPPALAEWWKQMKDPILDDLIAQAVAANLDVATAKAKIREARATYREQVGALLPTIEGTASATRNRTAASGGTPATAYNDYQPGFDASWELDLFGGNKRTAEAAKYGVDAAEEDLRDTLVTLIGDVATYYLQAREYQQLAELAQDSSKSQAQTAALTRTQYSAGGTSLVDVTKAEAQAASTHADVPSYEISYAKSVNRLGVLLGKSPLLLESLLGKRSRLPVPPAKISVGIPADILNTRPDVRKAERELAQATAKIGEAEANRYPSLSLTGSIDSSATSISDLGKKSTIGWSFGPSLTIPIFKGGQLRAAVDVAKAQRDQYLFSYQSAVLTALEDVQNAIISLNRSRARSVDLAKSVEGYRAAAKLSKQLQIAGEGDLFDVLDADRSLYSAQKSLIETKADIATYYISLNKALGGGWTGPIDISQPAVRDVNEAPHLQAKQSAQ</sequence>
<accession>A0A1C3WQM3</accession>
<dbReference type="Gene3D" id="1.20.1600.10">
    <property type="entry name" value="Outer membrane efflux proteins (OEP)"/>
    <property type="match status" value="1"/>
</dbReference>
<gene>
    <name evidence="4" type="ORF">GA0061101_11556</name>
</gene>
<dbReference type="GO" id="GO:0005886">
    <property type="term" value="C:plasma membrane"/>
    <property type="evidence" value="ECO:0007669"/>
    <property type="project" value="UniProtKB-SubCell"/>
</dbReference>
<dbReference type="AlphaFoldDB" id="A0A1C3WQM3"/>
<feature type="compositionally biased region" description="Polar residues" evidence="3">
    <location>
        <begin position="1"/>
        <end position="10"/>
    </location>
</feature>
<dbReference type="SUPFAM" id="SSF56954">
    <property type="entry name" value="Outer membrane efflux proteins (OEP)"/>
    <property type="match status" value="1"/>
</dbReference>